<feature type="domain" description="DUF8171" evidence="2">
    <location>
        <begin position="18"/>
        <end position="284"/>
    </location>
</feature>
<feature type="transmembrane region" description="Helical" evidence="1">
    <location>
        <begin position="49"/>
        <end position="70"/>
    </location>
</feature>
<feature type="transmembrane region" description="Helical" evidence="1">
    <location>
        <begin position="257"/>
        <end position="277"/>
    </location>
</feature>
<sequence length="288" mass="31700">MRMNKGKDITLTQSQKTMVFILAMALFGMADLITEIVPEFAVGPIEFSVSYFAFIPLILCILFDPLYAALGACFGEIIFADLLMGDFGGLGELEGFIQLVIGLYVAGLLVKDPQNKKQLVIASFVGIGIDQMLSSIVDISKVWIGIEKLEAIPGLPESILVLEGLSFINEMVITGFLFGVLPTMYLVPRLHGKIEPLLGIKPREQMKSTPMTSLITSRLIISTVVFAFIATIAEFISEMDINFAVWEPDFLDKYGTGFIWVGVIIAIVLIISIITYARNNKKNDDIAM</sequence>
<reference evidence="3" key="1">
    <citation type="submission" date="2019-12" db="EMBL/GenBank/DDBJ databases">
        <authorList>
            <person name="zhang j."/>
            <person name="sun C.M."/>
        </authorList>
    </citation>
    <scope>NUCLEOTIDE SEQUENCE</scope>
    <source>
        <strain evidence="3">NS-1</strain>
    </source>
</reference>
<keyword evidence="3" id="KW-0132">Cell division</keyword>
<dbReference type="EMBL" id="CP046640">
    <property type="protein sequence ID" value="QTL97380.1"/>
    <property type="molecule type" value="Genomic_DNA"/>
</dbReference>
<dbReference type="Proteomes" id="UP000665020">
    <property type="component" value="Chromosome"/>
</dbReference>
<feature type="transmembrane region" description="Helical" evidence="1">
    <location>
        <begin position="90"/>
        <end position="110"/>
    </location>
</feature>
<dbReference type="InterPro" id="IPR058484">
    <property type="entry name" value="DUF8171"/>
</dbReference>
<evidence type="ECO:0000259" key="2">
    <source>
        <dbReference type="Pfam" id="PF26509"/>
    </source>
</evidence>
<evidence type="ECO:0000313" key="4">
    <source>
        <dbReference type="Proteomes" id="UP000665020"/>
    </source>
</evidence>
<gene>
    <name evidence="3" type="ORF">GM661_04955</name>
</gene>
<keyword evidence="4" id="KW-1185">Reference proteome</keyword>
<organism evidence="3 4">
    <name type="scientific">Iocasia fonsfrigidae</name>
    <dbReference type="NCBI Taxonomy" id="2682810"/>
    <lineage>
        <taxon>Bacteria</taxon>
        <taxon>Bacillati</taxon>
        <taxon>Bacillota</taxon>
        <taxon>Clostridia</taxon>
        <taxon>Halanaerobiales</taxon>
        <taxon>Halanaerobiaceae</taxon>
        <taxon>Iocasia</taxon>
    </lineage>
</organism>
<dbReference type="GO" id="GO:0051301">
    <property type="term" value="P:cell division"/>
    <property type="evidence" value="ECO:0007669"/>
    <property type="project" value="UniProtKB-KW"/>
</dbReference>
<keyword evidence="3" id="KW-0131">Cell cycle</keyword>
<keyword evidence="1" id="KW-1133">Transmembrane helix</keyword>
<keyword evidence="1" id="KW-0812">Transmembrane</keyword>
<keyword evidence="1" id="KW-0472">Membrane</keyword>
<name>A0A8A7K857_9FIRM</name>
<dbReference type="KEGG" id="ifn:GM661_04955"/>
<evidence type="ECO:0000256" key="1">
    <source>
        <dbReference type="SAM" id="Phobius"/>
    </source>
</evidence>
<protein>
    <submittedName>
        <fullName evidence="3">Cell division protein FtsQ</fullName>
    </submittedName>
</protein>
<accession>A0A8A7K857</accession>
<feature type="transmembrane region" description="Helical" evidence="1">
    <location>
        <begin position="20"/>
        <end position="37"/>
    </location>
</feature>
<evidence type="ECO:0000313" key="3">
    <source>
        <dbReference type="EMBL" id="QTL97380.1"/>
    </source>
</evidence>
<proteinExistence type="predicted"/>
<dbReference type="AlphaFoldDB" id="A0A8A7K857"/>
<feature type="transmembrane region" description="Helical" evidence="1">
    <location>
        <begin position="164"/>
        <end position="187"/>
    </location>
</feature>
<feature type="transmembrane region" description="Helical" evidence="1">
    <location>
        <begin position="215"/>
        <end position="237"/>
    </location>
</feature>
<dbReference type="Pfam" id="PF26509">
    <property type="entry name" value="DUF8171"/>
    <property type="match status" value="1"/>
</dbReference>